<dbReference type="EC" id="3.1.3.5" evidence="3"/>
<dbReference type="PANTHER" id="PTHR11575">
    <property type="entry name" value="5'-NUCLEOTIDASE-RELATED"/>
    <property type="match status" value="1"/>
</dbReference>
<accession>Q9NDT9</accession>
<feature type="signal peptide" evidence="5">
    <location>
        <begin position="1"/>
        <end position="21"/>
    </location>
</feature>
<organism evidence="7">
    <name type="scientific">Amphibalanus amphitrite</name>
    <name type="common">Striped barnacle</name>
    <name type="synonym">Balanus amphitrite</name>
    <dbReference type="NCBI Taxonomy" id="1232801"/>
    <lineage>
        <taxon>Eukaryota</taxon>
        <taxon>Metazoa</taxon>
        <taxon>Ecdysozoa</taxon>
        <taxon>Arthropoda</taxon>
        <taxon>Crustacea</taxon>
        <taxon>Multicrustacea</taxon>
        <taxon>Cirripedia</taxon>
        <taxon>Thoracica</taxon>
        <taxon>Thoracicalcarea</taxon>
        <taxon>Balanomorpha</taxon>
        <taxon>Balanoidea</taxon>
        <taxon>Balanidae</taxon>
        <taxon>Amphibalaninae</taxon>
        <taxon>Amphibalanus</taxon>
    </lineage>
</organism>
<gene>
    <name evidence="7" type="primary">bcs-5</name>
</gene>
<dbReference type="Gene3D" id="3.90.780.10">
    <property type="entry name" value="5'-Nucleotidase, C-terminal domain"/>
    <property type="match status" value="1"/>
</dbReference>
<dbReference type="Gene3D" id="3.60.21.10">
    <property type="match status" value="1"/>
</dbReference>
<dbReference type="SUPFAM" id="SSF56300">
    <property type="entry name" value="Metallo-dependent phosphatases"/>
    <property type="match status" value="1"/>
</dbReference>
<dbReference type="GO" id="GO:0009166">
    <property type="term" value="P:nucleotide catabolic process"/>
    <property type="evidence" value="ECO:0007669"/>
    <property type="project" value="InterPro"/>
</dbReference>
<dbReference type="InterPro" id="IPR029052">
    <property type="entry name" value="Metallo-depent_PP-like"/>
</dbReference>
<dbReference type="InterPro" id="IPR006179">
    <property type="entry name" value="5_nucleotidase/apyrase"/>
</dbReference>
<evidence type="ECO:0000256" key="5">
    <source>
        <dbReference type="SAM" id="SignalP"/>
    </source>
</evidence>
<feature type="compositionally biased region" description="Low complexity" evidence="4">
    <location>
        <begin position="313"/>
        <end position="324"/>
    </location>
</feature>
<dbReference type="AlphaFoldDB" id="Q9NDT9"/>
<evidence type="ECO:0000256" key="1">
    <source>
        <dbReference type="ARBA" id="ARBA00000815"/>
    </source>
</evidence>
<feature type="region of interest" description="Disordered" evidence="4">
    <location>
        <begin position="293"/>
        <end position="335"/>
    </location>
</feature>
<evidence type="ECO:0000259" key="6">
    <source>
        <dbReference type="Pfam" id="PF02872"/>
    </source>
</evidence>
<dbReference type="Pfam" id="PF02872">
    <property type="entry name" value="5_nucleotid_C"/>
    <property type="match status" value="1"/>
</dbReference>
<feature type="domain" description="5'-Nucleotidase C-terminal" evidence="6">
    <location>
        <begin position="347"/>
        <end position="448"/>
    </location>
</feature>
<sequence>MSLWTVSVAVLAALVTATAQGQGPFELTIVQYNPPINPAEREYYMSRVRRTVELVEAQGGGNVLLLNTGGAALSRRDAAAYSAVSPDATALSLSDFDEGLEGDGGLLARLTASGEKFVAANLNSTRLGDLVSKSVVTRFGDYSVAVIGFVSPYLNVLLREDDNSHIGSEVMAVRAEASRLQDQGTDIIIAMGNAGHAANMELAKLVPTVDVVVSAPTEVPGADFPQMVTSAGRPREIPLMEIPTRTGNTIGVTRLLFNARGEMKRGVGLYKAVKQGTADTLDRETAEILRLRPEDNEVIGHSSADNKIESEEPASAPSAAAAPFRPRPPVAAPSGEVLATSTGVISGLGSDCQDKECAMGKLIADAIKWRLGGRINAAVVGSGVFSGSWSGDIRESDVATSLMDDATVYMGRLRGTTQLMQLFMQATMSNTEFLHASGVTMNVDPKTHVVSNLLIECSTCVPSGLREPHSDMPYTLSFVTGANSKPSVFQDVRDTGLSLKNDVVIPYLRRYRELQVPSDSRITITSTGSTHTDSRVSQTINAAEAEGPVHAAVPAPAQRPVRVQAQVPAAAPVPAPAPAPAPAPDPAPAPVAVPVAAHPAHGVMAHLPPPPTDSEADRVAHQQAAEAYRQAVMAAVQQAASGQSGQHYTSEQQMALAELYNSLAGRPTSSGVVVQQPVVTVAGQNGVPVAVAGQTGVPVTIAGQTGVPVAIAGQNGVPVTIAGQAGVPVTVIGGDAQTLAQPESVANDDQLPALLQSITGQQTQQQQQAGIDGVSSLLPSWLTSSAQQTDAAGGEEGGISQYLPSWLSGESDQPQQAGAVPVGADGTEQEDSSVAGQVLRAAMVVPPALLGLSLAAGLVL</sequence>
<reference evidence="7" key="1">
    <citation type="journal article" date="2000" name="Gene">
        <title>Structures of six cDNAs expressed specifically at cypris larvae of barnacles, Balanus amphitrite.</title>
        <authorList>
            <person name="Okazaki Y."/>
            <person name="Shizuri Y."/>
        </authorList>
    </citation>
    <scope>NUCLEOTIDE SEQUENCE</scope>
</reference>
<keyword evidence="5" id="KW-0732">Signal</keyword>
<evidence type="ECO:0000256" key="2">
    <source>
        <dbReference type="ARBA" id="ARBA00006654"/>
    </source>
</evidence>
<feature type="region of interest" description="Disordered" evidence="4">
    <location>
        <begin position="785"/>
        <end position="831"/>
    </location>
</feature>
<name>Q9NDT9_AMPAM</name>
<evidence type="ECO:0000256" key="3">
    <source>
        <dbReference type="ARBA" id="ARBA00012643"/>
    </source>
</evidence>
<proteinExistence type="evidence at transcript level"/>
<feature type="chain" id="PRO_5004330388" description="5'-nucleotidase" evidence="5">
    <location>
        <begin position="22"/>
        <end position="860"/>
    </location>
</feature>
<dbReference type="SUPFAM" id="SSF55816">
    <property type="entry name" value="5'-nucleotidase (syn. UDP-sugar hydrolase), C-terminal domain"/>
    <property type="match status" value="1"/>
</dbReference>
<evidence type="ECO:0000313" key="7">
    <source>
        <dbReference type="EMBL" id="BAA99547.1"/>
    </source>
</evidence>
<dbReference type="GO" id="GO:0008253">
    <property type="term" value="F:5'-nucleotidase activity"/>
    <property type="evidence" value="ECO:0007669"/>
    <property type="project" value="UniProtKB-EC"/>
</dbReference>
<evidence type="ECO:0000256" key="4">
    <source>
        <dbReference type="SAM" id="MobiDB-lite"/>
    </source>
</evidence>
<comment type="catalytic activity">
    <reaction evidence="1">
        <text>a ribonucleoside 5'-phosphate + H2O = a ribonucleoside + phosphate</text>
        <dbReference type="Rhea" id="RHEA:12484"/>
        <dbReference type="ChEBI" id="CHEBI:15377"/>
        <dbReference type="ChEBI" id="CHEBI:18254"/>
        <dbReference type="ChEBI" id="CHEBI:43474"/>
        <dbReference type="ChEBI" id="CHEBI:58043"/>
        <dbReference type="EC" id="3.1.3.5"/>
    </reaction>
</comment>
<dbReference type="OrthoDB" id="7722975at2759"/>
<dbReference type="InterPro" id="IPR008334">
    <property type="entry name" value="5'-Nucleotdase_C"/>
</dbReference>
<protein>
    <recommendedName>
        <fullName evidence="3">5'-nucleotidase</fullName>
        <ecNumber evidence="3">3.1.3.5</ecNumber>
    </recommendedName>
</protein>
<comment type="similarity">
    <text evidence="2">Belongs to the 5'-nucleotidase family.</text>
</comment>
<dbReference type="PANTHER" id="PTHR11575:SF24">
    <property type="entry name" value="5'-NUCLEOTIDASE"/>
    <property type="match status" value="1"/>
</dbReference>
<dbReference type="InterPro" id="IPR036907">
    <property type="entry name" value="5'-Nucleotdase_C_sf"/>
</dbReference>
<dbReference type="EMBL" id="AB021880">
    <property type="protein sequence ID" value="BAA99547.1"/>
    <property type="molecule type" value="mRNA"/>
</dbReference>